<keyword evidence="10 13" id="KW-0408">Iron</keyword>
<reference evidence="15" key="1">
    <citation type="submission" date="2016-02" db="EMBL/GenBank/DDBJ databases">
        <title>Halorhodospira halochloris DSM-1059 complete genome, version 2.</title>
        <authorList>
            <person name="Tsukatani Y."/>
        </authorList>
    </citation>
    <scope>NUCLEOTIDE SEQUENCE</scope>
    <source>
        <strain evidence="15">DSM 1059</strain>
    </source>
</reference>
<dbReference type="KEGG" id="hhk:HH1059_15770"/>
<keyword evidence="9 13" id="KW-1133">Transmembrane helix</keyword>
<evidence type="ECO:0000256" key="6">
    <source>
        <dbReference type="ARBA" id="ARBA00022723"/>
    </source>
</evidence>
<keyword evidence="4 13" id="KW-0349">Heme</keyword>
<evidence type="ECO:0000256" key="7">
    <source>
        <dbReference type="ARBA" id="ARBA00022748"/>
    </source>
</evidence>
<keyword evidence="6 13" id="KW-0479">Metal-binding</keyword>
<dbReference type="EMBL" id="AP017372">
    <property type="protein sequence ID" value="BAU58286.1"/>
    <property type="molecule type" value="Genomic_DNA"/>
</dbReference>
<feature type="binding site" description="axial binding residue" evidence="13 14">
    <location>
        <position position="127"/>
    </location>
    <ligand>
        <name>heme</name>
        <dbReference type="ChEBI" id="CHEBI:30413"/>
    </ligand>
    <ligandPart>
        <name>Fe</name>
        <dbReference type="ChEBI" id="CHEBI:18248"/>
    </ligandPart>
</feature>
<dbReference type="NCBIfam" id="NF009729">
    <property type="entry name" value="PRK13254.1-3"/>
    <property type="match status" value="1"/>
</dbReference>
<keyword evidence="8 13" id="KW-0735">Signal-anchor</keyword>
<dbReference type="Gene3D" id="2.40.50.140">
    <property type="entry name" value="Nucleic acid-binding proteins"/>
    <property type="match status" value="1"/>
</dbReference>
<sequence>MKPRHKRLFLVLGIVAGVSISTALVLNAFRDNMTFFITPSEVMAKSEMPERRFRIGGIVEEGTVQRDSESTRVEFGVTDTKSSVKVTYYGILPDLFREGQGVVVEGRITDEGTFDADNVMARHDENYMPAEAEEAIKRAGGDPSEFVDY</sequence>
<evidence type="ECO:0000256" key="1">
    <source>
        <dbReference type="ARBA" id="ARBA00004533"/>
    </source>
</evidence>
<evidence type="ECO:0000256" key="11">
    <source>
        <dbReference type="ARBA" id="ARBA00023136"/>
    </source>
</evidence>
<dbReference type="NCBIfam" id="NF009731">
    <property type="entry name" value="PRK13254.1-5"/>
    <property type="match status" value="1"/>
</dbReference>
<gene>
    <name evidence="13 15" type="primary">ccmE</name>
    <name evidence="13" type="synonym">cycJ</name>
    <name evidence="15" type="ORF">HH1059_15770</name>
</gene>
<dbReference type="GO" id="GO:0020037">
    <property type="term" value="F:heme binding"/>
    <property type="evidence" value="ECO:0007669"/>
    <property type="project" value="InterPro"/>
</dbReference>
<keyword evidence="11 13" id="KW-0472">Membrane</keyword>
<keyword evidence="3" id="KW-0997">Cell inner membrane</keyword>
<dbReference type="InterPro" id="IPR036127">
    <property type="entry name" value="CcmE-like_sf"/>
</dbReference>
<protein>
    <recommendedName>
        <fullName evidence="13">Cytochrome c-type biogenesis protein CcmE</fullName>
    </recommendedName>
    <alternativeName>
        <fullName evidence="13">Cytochrome c maturation protein E</fullName>
    </alternativeName>
    <alternativeName>
        <fullName evidence="13">Heme chaperone CcmE</fullName>
    </alternativeName>
</protein>
<evidence type="ECO:0000256" key="4">
    <source>
        <dbReference type="ARBA" id="ARBA00022617"/>
    </source>
</evidence>
<evidence type="ECO:0000313" key="16">
    <source>
        <dbReference type="Proteomes" id="UP000218890"/>
    </source>
</evidence>
<dbReference type="GO" id="GO:0017004">
    <property type="term" value="P:cytochrome complex assembly"/>
    <property type="evidence" value="ECO:0007669"/>
    <property type="project" value="UniProtKB-KW"/>
</dbReference>
<dbReference type="SUPFAM" id="SSF82093">
    <property type="entry name" value="Heme chaperone CcmE"/>
    <property type="match status" value="1"/>
</dbReference>
<evidence type="ECO:0000256" key="2">
    <source>
        <dbReference type="ARBA" id="ARBA00022475"/>
    </source>
</evidence>
<dbReference type="NCBIfam" id="NF009727">
    <property type="entry name" value="PRK13254.1-1"/>
    <property type="match status" value="1"/>
</dbReference>
<dbReference type="InterPro" id="IPR012340">
    <property type="entry name" value="NA-bd_OB-fold"/>
</dbReference>
<dbReference type="InterPro" id="IPR004329">
    <property type="entry name" value="CcmE"/>
</dbReference>
<proteinExistence type="inferred from homology"/>
<evidence type="ECO:0000256" key="9">
    <source>
        <dbReference type="ARBA" id="ARBA00022989"/>
    </source>
</evidence>
<dbReference type="OrthoDB" id="9793584at2"/>
<feature type="topological domain" description="Cytoplasmic" evidence="13">
    <location>
        <begin position="1"/>
        <end position="7"/>
    </location>
</feature>
<dbReference type="PANTHER" id="PTHR34128">
    <property type="entry name" value="CYTOCHROME C-TYPE BIOGENESIS PROTEIN CCME HOMOLOG, MITOCHONDRIAL"/>
    <property type="match status" value="1"/>
</dbReference>
<dbReference type="GO" id="GO:0005886">
    <property type="term" value="C:plasma membrane"/>
    <property type="evidence" value="ECO:0007669"/>
    <property type="project" value="UniProtKB-SubCell"/>
</dbReference>
<evidence type="ECO:0000256" key="12">
    <source>
        <dbReference type="ARBA" id="ARBA00056663"/>
    </source>
</evidence>
<keyword evidence="5 13" id="KW-0812">Transmembrane</keyword>
<evidence type="ECO:0000256" key="8">
    <source>
        <dbReference type="ARBA" id="ARBA00022968"/>
    </source>
</evidence>
<name>A0A120MZZ5_HALHR</name>
<dbReference type="Pfam" id="PF03100">
    <property type="entry name" value="CcmE"/>
    <property type="match status" value="1"/>
</dbReference>
<feature type="topological domain" description="Extracellular" evidence="13">
    <location>
        <begin position="29"/>
        <end position="149"/>
    </location>
</feature>
<dbReference type="GO" id="GO:0046872">
    <property type="term" value="F:metal ion binding"/>
    <property type="evidence" value="ECO:0007669"/>
    <property type="project" value="UniProtKB-KW"/>
</dbReference>
<organism evidence="15 16">
    <name type="scientific">Halorhodospira halochloris</name>
    <name type="common">Ectothiorhodospira halochloris</name>
    <dbReference type="NCBI Taxonomy" id="1052"/>
    <lineage>
        <taxon>Bacteria</taxon>
        <taxon>Pseudomonadati</taxon>
        <taxon>Pseudomonadota</taxon>
        <taxon>Gammaproteobacteria</taxon>
        <taxon>Chromatiales</taxon>
        <taxon>Ectothiorhodospiraceae</taxon>
        <taxon>Halorhodospira</taxon>
    </lineage>
</organism>
<evidence type="ECO:0000256" key="5">
    <source>
        <dbReference type="ARBA" id="ARBA00022692"/>
    </source>
</evidence>
<dbReference type="AlphaFoldDB" id="A0A120MZZ5"/>
<accession>A0A120MZZ5</accession>
<keyword evidence="16" id="KW-1185">Reference proteome</keyword>
<evidence type="ECO:0000256" key="13">
    <source>
        <dbReference type="HAMAP-Rule" id="MF_01959"/>
    </source>
</evidence>
<feature type="binding site" description="covalent" evidence="13 14">
    <location>
        <position position="123"/>
    </location>
    <ligand>
        <name>heme</name>
        <dbReference type="ChEBI" id="CHEBI:30413"/>
    </ligand>
</feature>
<dbReference type="HAMAP" id="MF_01959">
    <property type="entry name" value="CcmE"/>
    <property type="match status" value="1"/>
</dbReference>
<comment type="subcellular location">
    <subcellularLocation>
        <location evidence="1">Cell inner membrane</location>
    </subcellularLocation>
    <subcellularLocation>
        <location evidence="13">Cell membrane</location>
        <topology evidence="13">Single-pass type II membrane protein</topology>
    </subcellularLocation>
</comment>
<comment type="similarity">
    <text evidence="13">Belongs to the CcmE/CycJ family.</text>
</comment>
<evidence type="ECO:0000256" key="10">
    <source>
        <dbReference type="ARBA" id="ARBA00023004"/>
    </source>
</evidence>
<dbReference type="FunFam" id="2.40.50.140:FF:000104">
    <property type="entry name" value="Cytochrome c-type biogenesis protein CcmE"/>
    <property type="match status" value="1"/>
</dbReference>
<keyword evidence="7 13" id="KW-0201">Cytochrome c-type biogenesis</keyword>
<evidence type="ECO:0000313" key="15">
    <source>
        <dbReference type="EMBL" id="BAU58286.1"/>
    </source>
</evidence>
<dbReference type="PANTHER" id="PTHR34128:SF2">
    <property type="entry name" value="CYTOCHROME C-TYPE BIOGENESIS PROTEIN CCME HOMOLOG, MITOCHONDRIAL"/>
    <property type="match status" value="1"/>
</dbReference>
<evidence type="ECO:0000256" key="14">
    <source>
        <dbReference type="PIRSR" id="PIRSR604329-50"/>
    </source>
</evidence>
<dbReference type="RefSeq" id="WP_096409672.1">
    <property type="nucleotide sequence ID" value="NZ_AP017372.2"/>
</dbReference>
<evidence type="ECO:0000256" key="3">
    <source>
        <dbReference type="ARBA" id="ARBA00022519"/>
    </source>
</evidence>
<dbReference type="GO" id="GO:0017003">
    <property type="term" value="P:protein-heme linkage"/>
    <property type="evidence" value="ECO:0007669"/>
    <property type="project" value="UniProtKB-UniRule"/>
</dbReference>
<keyword evidence="2 13" id="KW-1003">Cell membrane</keyword>
<dbReference type="Proteomes" id="UP000218890">
    <property type="component" value="Chromosome"/>
</dbReference>
<comment type="function">
    <text evidence="12 13">Heme chaperone required for the biogenesis of c-type cytochromes. Transiently binds heme delivered by CcmC and transfers the heme to apo-cytochromes in a process facilitated by CcmF and CcmH.</text>
</comment>